<reference evidence="1 2" key="1">
    <citation type="submission" date="2018-06" db="EMBL/GenBank/DDBJ databases">
        <title>Complete genome of Desulfovibrio indonesiensis P37SLT.</title>
        <authorList>
            <person name="Crispim J.S."/>
            <person name="Vidigal P.M.P."/>
            <person name="Silva L.C.F."/>
            <person name="Laguardia C.N."/>
            <person name="Araujo L.C."/>
            <person name="Dias R.S."/>
            <person name="Sousa M.P."/>
            <person name="Paula S.O."/>
            <person name="Silva C."/>
        </authorList>
    </citation>
    <scope>NUCLEOTIDE SEQUENCE [LARGE SCALE GENOMIC DNA]</scope>
    <source>
        <strain evidence="1 2">P37SLT</strain>
    </source>
</reference>
<proteinExistence type="predicted"/>
<dbReference type="EMBL" id="QMIE01000003">
    <property type="protein sequence ID" value="TVM18691.1"/>
    <property type="molecule type" value="Genomic_DNA"/>
</dbReference>
<evidence type="ECO:0000313" key="2">
    <source>
        <dbReference type="Proteomes" id="UP000448292"/>
    </source>
</evidence>
<gene>
    <name evidence="1" type="ORF">DPQ33_04230</name>
</gene>
<dbReference type="OrthoDB" id="9870373at2"/>
<protein>
    <submittedName>
        <fullName evidence="1">Uncharacterized protein</fullName>
    </submittedName>
</protein>
<sequence>MSYTNAYKNEHEEAQAKLLEIHRLVTERCLEALRDEENPPNAAMMRVIVAFLKDNGITRDSSVPMKDAENMLEKMLDDLPDFSSSSDDGTGRNDQ</sequence>
<dbReference type="InterPro" id="IPR024345">
    <property type="entry name" value="DNA_matur_Phage_T7-like"/>
</dbReference>
<dbReference type="Pfam" id="PF11123">
    <property type="entry name" value="DNA_Packaging_2"/>
    <property type="match status" value="1"/>
</dbReference>
<accession>A0A7M3MGT6</accession>
<keyword evidence="2" id="KW-1185">Reference proteome</keyword>
<dbReference type="Proteomes" id="UP000448292">
    <property type="component" value="Unassembled WGS sequence"/>
</dbReference>
<comment type="caution">
    <text evidence="1">The sequence shown here is derived from an EMBL/GenBank/DDBJ whole genome shotgun (WGS) entry which is preliminary data.</text>
</comment>
<evidence type="ECO:0000313" key="1">
    <source>
        <dbReference type="EMBL" id="TVM18691.1"/>
    </source>
</evidence>
<name>A0A7M3MGT6_9BACT</name>
<organism evidence="1 2">
    <name type="scientific">Oceanidesulfovibrio indonesiensis</name>
    <dbReference type="NCBI Taxonomy" id="54767"/>
    <lineage>
        <taxon>Bacteria</taxon>
        <taxon>Pseudomonadati</taxon>
        <taxon>Thermodesulfobacteriota</taxon>
        <taxon>Desulfovibrionia</taxon>
        <taxon>Desulfovibrionales</taxon>
        <taxon>Desulfovibrionaceae</taxon>
        <taxon>Oceanidesulfovibrio</taxon>
    </lineage>
</organism>
<dbReference type="RefSeq" id="WP_144301947.1">
    <property type="nucleotide sequence ID" value="NZ_QMIE01000003.1"/>
</dbReference>
<dbReference type="AlphaFoldDB" id="A0A7M3MGT6"/>